<dbReference type="GO" id="GO:0160151">
    <property type="term" value="F:tRNA pseudouridine(32) synthase activity"/>
    <property type="evidence" value="ECO:0007669"/>
    <property type="project" value="UniProtKB-EC"/>
</dbReference>
<evidence type="ECO:0000259" key="1">
    <source>
        <dbReference type="Pfam" id="PF00849"/>
    </source>
</evidence>
<dbReference type="EC" id="5.4.99.29" evidence="2"/>
<dbReference type="Gene3D" id="3.30.2350.10">
    <property type="entry name" value="Pseudouridine synthase"/>
    <property type="match status" value="1"/>
</dbReference>
<proteinExistence type="predicted"/>
<dbReference type="RefSeq" id="WP_183165367.1">
    <property type="nucleotide sequence ID" value="NZ_JACHXI010000002.1"/>
</dbReference>
<name>A0A839SYF3_AZOMA</name>
<dbReference type="GO" id="GO:0160142">
    <property type="term" value="F:23S rRNA pseudouridine(746) synthase activity"/>
    <property type="evidence" value="ECO:0007669"/>
    <property type="project" value="UniProtKB-EC"/>
</dbReference>
<dbReference type="PROSITE" id="PS01129">
    <property type="entry name" value="PSI_RLU"/>
    <property type="match status" value="1"/>
</dbReference>
<dbReference type="EC" id="5.4.99.28" evidence="2"/>
<keyword evidence="3" id="KW-1185">Reference proteome</keyword>
<comment type="caution">
    <text evidence="2">The sequence shown here is derived from an EMBL/GenBank/DDBJ whole genome shotgun (WGS) entry which is preliminary data.</text>
</comment>
<feature type="domain" description="Pseudouridine synthase RsuA/RluA-like" evidence="1">
    <location>
        <begin position="92"/>
        <end position="239"/>
    </location>
</feature>
<dbReference type="InterPro" id="IPR050188">
    <property type="entry name" value="RluA_PseudoU_synthase"/>
</dbReference>
<dbReference type="InterPro" id="IPR020103">
    <property type="entry name" value="PsdUridine_synth_cat_dom_sf"/>
</dbReference>
<organism evidence="2 3">
    <name type="scientific">Azomonas macrocytogenes</name>
    <name type="common">Azotobacter macrocytogenes</name>
    <dbReference type="NCBI Taxonomy" id="69962"/>
    <lineage>
        <taxon>Bacteria</taxon>
        <taxon>Pseudomonadati</taxon>
        <taxon>Pseudomonadota</taxon>
        <taxon>Gammaproteobacteria</taxon>
        <taxon>Pseudomonadales</taxon>
        <taxon>Pseudomonadaceae</taxon>
        <taxon>Azomonas</taxon>
    </lineage>
</organism>
<dbReference type="GO" id="GO:0003723">
    <property type="term" value="F:RNA binding"/>
    <property type="evidence" value="ECO:0007669"/>
    <property type="project" value="InterPro"/>
</dbReference>
<protein>
    <submittedName>
        <fullName evidence="2">tRNA pseudouridine32 synthase/23S rRNA pseudouridine746 synthase</fullName>
        <ecNumber evidence="2">5.4.99.28</ecNumber>
        <ecNumber evidence="2">5.4.99.29</ecNumber>
    </submittedName>
</protein>
<gene>
    <name evidence="2" type="ORF">FHR87_000750</name>
</gene>
<dbReference type="EMBL" id="JACHXI010000002">
    <property type="protein sequence ID" value="MBB3102377.1"/>
    <property type="molecule type" value="Genomic_DNA"/>
</dbReference>
<dbReference type="AlphaFoldDB" id="A0A839SYF3"/>
<evidence type="ECO:0000313" key="2">
    <source>
        <dbReference type="EMBL" id="MBB3102377.1"/>
    </source>
</evidence>
<dbReference type="GO" id="GO:0000455">
    <property type="term" value="P:enzyme-directed rRNA pseudouridine synthesis"/>
    <property type="evidence" value="ECO:0007669"/>
    <property type="project" value="TreeGrafter"/>
</dbReference>
<dbReference type="InterPro" id="IPR006224">
    <property type="entry name" value="PsdUridine_synth_RluA-like_CS"/>
</dbReference>
<sequence length="296" mass="33941">MSNDAFLSRPSILHLPLGPWTTVLDCLCAHFPAIGRDVWLERMARGRVLDGAGQALAATHPYRVGMRVEYFREVPNEKPIPLREAILHVDEHLLVADKPHFLPVQPAGEYVEQTLLARLCRRLGNPHLVPLHRIDRLTAGLVLFSTNPASRGRYQALFRERQIDKCYEAICPPLPDLQFPAWRRSCILAGEPFFLMREGEGEPNSETRIEVLERRDDLWRYALFPITGRKHQLRLHMAALGAGICNDPFYPVLWAREAREREDYGLPLKLLAQGLRFRDPLDGTLRCFASLQKLSW</sequence>
<dbReference type="SUPFAM" id="SSF55120">
    <property type="entry name" value="Pseudouridine synthase"/>
    <property type="match status" value="1"/>
</dbReference>
<dbReference type="Pfam" id="PF00849">
    <property type="entry name" value="PseudoU_synth_2"/>
    <property type="match status" value="1"/>
</dbReference>
<dbReference type="PANTHER" id="PTHR21600">
    <property type="entry name" value="MITOCHONDRIAL RNA PSEUDOURIDINE SYNTHASE"/>
    <property type="match status" value="1"/>
</dbReference>
<dbReference type="PANTHER" id="PTHR21600:SF84">
    <property type="entry name" value="PSEUDOURIDINE SYNTHASE RSUA_RLUA-LIKE DOMAIN-CONTAINING PROTEIN"/>
    <property type="match status" value="1"/>
</dbReference>
<dbReference type="Proteomes" id="UP000549250">
    <property type="component" value="Unassembled WGS sequence"/>
</dbReference>
<accession>A0A839SYF3</accession>
<reference evidence="2 3" key="1">
    <citation type="submission" date="2020-08" db="EMBL/GenBank/DDBJ databases">
        <title>Genomic Encyclopedia of Type Strains, Phase III (KMG-III): the genomes of soil and plant-associated and newly described type strains.</title>
        <authorList>
            <person name="Whitman W."/>
        </authorList>
    </citation>
    <scope>NUCLEOTIDE SEQUENCE [LARGE SCALE GENOMIC DNA]</scope>
    <source>
        <strain evidence="2 3">CECT 4462</strain>
    </source>
</reference>
<dbReference type="InterPro" id="IPR006145">
    <property type="entry name" value="PsdUridine_synth_RsuA/RluA"/>
</dbReference>
<evidence type="ECO:0000313" key="3">
    <source>
        <dbReference type="Proteomes" id="UP000549250"/>
    </source>
</evidence>
<keyword evidence="2" id="KW-0413">Isomerase</keyword>